<dbReference type="Pfam" id="PF00109">
    <property type="entry name" value="ketoacyl-synt"/>
    <property type="match status" value="1"/>
</dbReference>
<dbReference type="InterPro" id="IPR014030">
    <property type="entry name" value="Ketoacyl_synth_N"/>
</dbReference>
<protein>
    <submittedName>
        <fullName evidence="8">Uncharacterized protein</fullName>
    </submittedName>
</protein>
<dbReference type="InterPro" id="IPR009081">
    <property type="entry name" value="PP-bd_ACP"/>
</dbReference>
<feature type="region of interest" description="N-terminal hotdog fold" evidence="4">
    <location>
        <begin position="574"/>
        <end position="714"/>
    </location>
</feature>
<dbReference type="EMBL" id="UZAJ01004084">
    <property type="protein sequence ID" value="VDO41717.1"/>
    <property type="molecule type" value="Genomic_DNA"/>
</dbReference>
<evidence type="ECO:0000313" key="8">
    <source>
        <dbReference type="EMBL" id="VDO41717.1"/>
    </source>
</evidence>
<feature type="region of interest" description="C-terminal hotdog fold" evidence="4">
    <location>
        <begin position="737"/>
        <end position="875"/>
    </location>
</feature>
<evidence type="ECO:0000313" key="9">
    <source>
        <dbReference type="Proteomes" id="UP000267606"/>
    </source>
</evidence>
<dbReference type="Gene3D" id="3.30.70.3290">
    <property type="match status" value="1"/>
</dbReference>
<dbReference type="PROSITE" id="PS50075">
    <property type="entry name" value="CARRIER"/>
    <property type="match status" value="1"/>
</dbReference>
<evidence type="ECO:0000256" key="4">
    <source>
        <dbReference type="PROSITE-ProRule" id="PRU01363"/>
    </source>
</evidence>
<dbReference type="InterPro" id="IPR020806">
    <property type="entry name" value="PKS_PP-bd"/>
</dbReference>
<dbReference type="InterPro" id="IPR016039">
    <property type="entry name" value="Thiolase-like"/>
</dbReference>
<dbReference type="Gene3D" id="3.10.129.110">
    <property type="entry name" value="Polyketide synthase dehydratase"/>
    <property type="match status" value="1"/>
</dbReference>
<keyword evidence="2" id="KW-0597">Phosphoprotein</keyword>
<feature type="active site" description="Proton acceptor; for dehydratase activity" evidence="4">
    <location>
        <position position="608"/>
    </location>
</feature>
<dbReference type="InterPro" id="IPR049900">
    <property type="entry name" value="PKS_mFAS_DH"/>
</dbReference>
<keyword evidence="1" id="KW-0596">Phosphopantetheine</keyword>
<dbReference type="Gene3D" id="1.10.1200.10">
    <property type="entry name" value="ACP-like"/>
    <property type="match status" value="1"/>
</dbReference>
<dbReference type="GO" id="GO:0004312">
    <property type="term" value="F:fatty acid synthase activity"/>
    <property type="evidence" value="ECO:0007669"/>
    <property type="project" value="TreeGrafter"/>
</dbReference>
<reference evidence="8 9" key="1">
    <citation type="submission" date="2018-11" db="EMBL/GenBank/DDBJ databases">
        <authorList>
            <consortium name="Pathogen Informatics"/>
        </authorList>
    </citation>
    <scope>NUCLEOTIDE SEQUENCE [LARGE SCALE GENOMIC DNA]</scope>
</reference>
<feature type="domain" description="Carrier" evidence="6">
    <location>
        <begin position="58"/>
        <end position="137"/>
    </location>
</feature>
<dbReference type="AlphaFoldDB" id="A0A3P7W4G1"/>
<dbReference type="InterPro" id="IPR049551">
    <property type="entry name" value="PKS_DH_C"/>
</dbReference>
<feature type="active site" description="Proton donor; for dehydratase activity" evidence="4">
    <location>
        <position position="790"/>
    </location>
</feature>
<organism evidence="8 9">
    <name type="scientific">Onchocerca flexuosa</name>
    <dbReference type="NCBI Taxonomy" id="387005"/>
    <lineage>
        <taxon>Eukaryota</taxon>
        <taxon>Metazoa</taxon>
        <taxon>Ecdysozoa</taxon>
        <taxon>Nematoda</taxon>
        <taxon>Chromadorea</taxon>
        <taxon>Rhabditida</taxon>
        <taxon>Spirurina</taxon>
        <taxon>Spiruromorpha</taxon>
        <taxon>Filarioidea</taxon>
        <taxon>Onchocercidae</taxon>
        <taxon>Onchocerca</taxon>
    </lineage>
</organism>
<dbReference type="PANTHER" id="PTHR43775:SF37">
    <property type="entry name" value="SI:DKEY-61P9.11"/>
    <property type="match status" value="1"/>
</dbReference>
<dbReference type="Gene3D" id="3.40.366.10">
    <property type="entry name" value="Malonyl-Coenzyme A Acyl Carrier Protein, domain 2"/>
    <property type="match status" value="1"/>
</dbReference>
<dbReference type="InterPro" id="IPR014043">
    <property type="entry name" value="Acyl_transferase_dom"/>
</dbReference>
<dbReference type="InterPro" id="IPR042104">
    <property type="entry name" value="PKS_dehydratase_sf"/>
</dbReference>
<dbReference type="SMART" id="SM00827">
    <property type="entry name" value="PKS_AT"/>
    <property type="match status" value="1"/>
</dbReference>
<name>A0A3P7W4G1_9BILA</name>
<dbReference type="InterPro" id="IPR050091">
    <property type="entry name" value="PKS_NRPS_Biosynth_Enz"/>
</dbReference>
<dbReference type="Pfam" id="PF14765">
    <property type="entry name" value="PS-DH"/>
    <property type="match status" value="1"/>
</dbReference>
<dbReference type="SUPFAM" id="SSF47336">
    <property type="entry name" value="ACP-like"/>
    <property type="match status" value="1"/>
</dbReference>
<keyword evidence="9" id="KW-1185">Reference proteome</keyword>
<feature type="region of interest" description="Disordered" evidence="5">
    <location>
        <begin position="901"/>
        <end position="924"/>
    </location>
</feature>
<feature type="non-terminal residue" evidence="8">
    <location>
        <position position="1039"/>
    </location>
</feature>
<dbReference type="GO" id="GO:0044550">
    <property type="term" value="P:secondary metabolite biosynthetic process"/>
    <property type="evidence" value="ECO:0007669"/>
    <property type="project" value="UniProtKB-ARBA"/>
</dbReference>
<sequence length="1039" mass="119245">MNQRSQKYKDQSTSELSKQWSKNVKANEKICKNDTHANDIIYKNEIHANDVNDVNDGNDIHCLKSEIVKILKEVTGEAVTIDDYQRSFMDLGLDSLKIYRFVNRLTEKIEIKPSLNVLAIFEHPTIEQLSHYIGSLFYRLKEHSEKIITDNNILSKHNENFENMARNFIIFVLYSKDKKKLKEKKRHFLKLFDQSSKIAEILSNQSFVYDQSNGYLHVVWGSKYKMLRNNLLHSEIIPNIEQSRIKPVICFMISGHGSQVWNMGRQLSCIFPFFREKFNETLDIATQYMPEKSVNIRDVIYQWHYCELMYHTEYAQPIIYCFAYSLAKFYEFCGVEATFFVGHSIGEIVACTLAGRITLDDALKLVIRRGKILGLIRGKGKMIAVKKNDAEKLQRYSGMNRAAENSDKQVVLSGDNHSARLCLHFARLYQYPITVIDDCYPFHSSIIDDALLDKYMMECRKVKLQKTKTKNVINNCTGQFMDFGTESIASINSTVFFNRCVETLRNNNTNIWLEIGSGEILSTLVRSMLGSTPNMLICSAIRNNTQEVDAFLHSLCQLQNFGIKIKWNRICNRANIANAQETTKIGREKIEQKLVIETEKFMELIEQHLIHGEITLPAAFIISMFTEFAVNSSAKYTSKSKMKRNTRKESLYKREKSSIECETIIFEALRLERRVNEIDLSKLRIKKFNSSELFLTDNISKYSSCRISNEESKKRLEQMKQIDILNKLRINYEQLKVKMSQLSHEAFYEAMRKRGLQYGPKYQILREIYRKGRYIGATLINANDLTRLLDGALQLLSAALLTDSKSSVYIPFAIDNIVIKYEKIKIVRNCFHAYGIITKRIGNIIKGIVIIYENDNAVIILHNVTAIDISTSKLNRSIKDHKSCDSQYSVGKKMTKNFANKDKSDNVRKDSSTDNKSTGKIKKNQNSSIRCENLEIEIISYAGQFPGSAVDCASLWNNLKAGISFHSSGNIQKLQTDVTIFNPVQFGITPKEAAYVDPQQRILLELAQKTIEKAGLKKLGSKTGVFIGVSSSDFAQKAY</sequence>
<feature type="domain" description="PKS/mFAS DH" evidence="7">
    <location>
        <begin position="574"/>
        <end position="875"/>
    </location>
</feature>
<evidence type="ECO:0000256" key="1">
    <source>
        <dbReference type="ARBA" id="ARBA00022450"/>
    </source>
</evidence>
<dbReference type="InterPro" id="IPR016035">
    <property type="entry name" value="Acyl_Trfase/lysoPLipase"/>
</dbReference>
<accession>A0A3P7W4G1</accession>
<proteinExistence type="predicted"/>
<dbReference type="GO" id="GO:0006633">
    <property type="term" value="P:fatty acid biosynthetic process"/>
    <property type="evidence" value="ECO:0007669"/>
    <property type="project" value="TreeGrafter"/>
</dbReference>
<dbReference type="Pfam" id="PF00698">
    <property type="entry name" value="Acyl_transf_1"/>
    <property type="match status" value="1"/>
</dbReference>
<dbReference type="PROSITE" id="PS52019">
    <property type="entry name" value="PKS_MFAS_DH"/>
    <property type="match status" value="1"/>
</dbReference>
<dbReference type="GO" id="GO:0031177">
    <property type="term" value="F:phosphopantetheine binding"/>
    <property type="evidence" value="ECO:0007669"/>
    <property type="project" value="InterPro"/>
</dbReference>
<dbReference type="PANTHER" id="PTHR43775">
    <property type="entry name" value="FATTY ACID SYNTHASE"/>
    <property type="match status" value="1"/>
</dbReference>
<dbReference type="Proteomes" id="UP000267606">
    <property type="component" value="Unassembled WGS sequence"/>
</dbReference>
<evidence type="ECO:0000259" key="7">
    <source>
        <dbReference type="PROSITE" id="PS52019"/>
    </source>
</evidence>
<evidence type="ECO:0000259" key="6">
    <source>
        <dbReference type="PROSITE" id="PS50075"/>
    </source>
</evidence>
<dbReference type="Gene3D" id="3.30.70.250">
    <property type="entry name" value="Malonyl-CoA ACP transacylase, ACP-binding"/>
    <property type="match status" value="1"/>
</dbReference>
<dbReference type="SUPFAM" id="SSF53901">
    <property type="entry name" value="Thiolase-like"/>
    <property type="match status" value="1"/>
</dbReference>
<dbReference type="InterPro" id="IPR036736">
    <property type="entry name" value="ACP-like_sf"/>
</dbReference>
<feature type="compositionally biased region" description="Basic and acidic residues" evidence="5">
    <location>
        <begin position="901"/>
        <end position="913"/>
    </location>
</feature>
<dbReference type="InterPro" id="IPR001227">
    <property type="entry name" value="Ac_transferase_dom_sf"/>
</dbReference>
<evidence type="ECO:0000256" key="2">
    <source>
        <dbReference type="ARBA" id="ARBA00022553"/>
    </source>
</evidence>
<dbReference type="Pfam" id="PF00550">
    <property type="entry name" value="PP-binding"/>
    <property type="match status" value="1"/>
</dbReference>
<dbReference type="Gene3D" id="3.40.47.10">
    <property type="match status" value="1"/>
</dbReference>
<evidence type="ECO:0000256" key="5">
    <source>
        <dbReference type="SAM" id="MobiDB-lite"/>
    </source>
</evidence>
<dbReference type="SMART" id="SM00823">
    <property type="entry name" value="PKS_PP"/>
    <property type="match status" value="1"/>
</dbReference>
<dbReference type="SUPFAM" id="SSF52151">
    <property type="entry name" value="FabD/lysophospholipase-like"/>
    <property type="match status" value="1"/>
</dbReference>
<keyword evidence="3" id="KW-0808">Transferase</keyword>
<gene>
    <name evidence="8" type="ORF">OFLC_LOCUS4997</name>
</gene>
<evidence type="ECO:0000256" key="3">
    <source>
        <dbReference type="ARBA" id="ARBA00022679"/>
    </source>
</evidence>
<feature type="compositionally biased region" description="Polar residues" evidence="5">
    <location>
        <begin position="914"/>
        <end position="924"/>
    </location>
</feature>